<evidence type="ECO:0000313" key="1">
    <source>
        <dbReference type="EMBL" id="HFK20802.1"/>
    </source>
</evidence>
<dbReference type="AlphaFoldDB" id="A0A7C3F662"/>
<sequence>MPGKSSAFPEGVVDVSIIVPTCFENPLKEESIKFTEDVLAQKKRAVLPVTALMGAYHIDTRYLKIPRVAVKKVLEGIAESGSAALYPQVTPENAVNGLDYACAYGIESWDGYLIAIAKGSGTSIIYSLDMELAKAREVTVVVPFSSEAVSKYHDFLRAKGF</sequence>
<dbReference type="EMBL" id="DSTX01000011">
    <property type="protein sequence ID" value="HFK20802.1"/>
    <property type="molecule type" value="Genomic_DNA"/>
</dbReference>
<dbReference type="InterPro" id="IPR029060">
    <property type="entry name" value="PIN-like_dom_sf"/>
</dbReference>
<comment type="caution">
    <text evidence="1">The sequence shown here is derived from an EMBL/GenBank/DDBJ whole genome shotgun (WGS) entry which is preliminary data.</text>
</comment>
<reference evidence="1" key="1">
    <citation type="journal article" date="2020" name="mSystems">
        <title>Genome- and Community-Level Interaction Insights into Carbon Utilization and Element Cycling Functions of Hydrothermarchaeota in Hydrothermal Sediment.</title>
        <authorList>
            <person name="Zhou Z."/>
            <person name="Liu Y."/>
            <person name="Xu W."/>
            <person name="Pan J."/>
            <person name="Luo Z.H."/>
            <person name="Li M."/>
        </authorList>
    </citation>
    <scope>NUCLEOTIDE SEQUENCE [LARGE SCALE GENOMIC DNA]</scope>
    <source>
        <strain evidence="1">SpSt-468</strain>
    </source>
</reference>
<organism evidence="1">
    <name type="scientific">Candidatus Methanomethylicus mesodigestus</name>
    <dbReference type="NCBI Taxonomy" id="1867258"/>
    <lineage>
        <taxon>Archaea</taxon>
        <taxon>Thermoproteota</taxon>
        <taxon>Methanosuratincolia</taxon>
        <taxon>Candidatus Methanomethylicales</taxon>
        <taxon>Candidatus Methanomethylicaceae</taxon>
        <taxon>Candidatus Methanomethylicus</taxon>
    </lineage>
</organism>
<gene>
    <name evidence="1" type="ORF">ENS19_05900</name>
</gene>
<evidence type="ECO:0008006" key="2">
    <source>
        <dbReference type="Google" id="ProtNLM"/>
    </source>
</evidence>
<dbReference type="SUPFAM" id="SSF88723">
    <property type="entry name" value="PIN domain-like"/>
    <property type="match status" value="1"/>
</dbReference>
<proteinExistence type="predicted"/>
<name>A0A7C3F662_9CREN</name>
<accession>A0A7C3F662</accession>
<protein>
    <recommendedName>
        <fullName evidence="2">PIN domain-containing protein</fullName>
    </recommendedName>
</protein>